<proteinExistence type="predicted"/>
<accession>A0A803NUP3</accession>
<feature type="region of interest" description="Disordered" evidence="1">
    <location>
        <begin position="116"/>
        <end position="223"/>
    </location>
</feature>
<dbReference type="PANTHER" id="PTHR46890">
    <property type="entry name" value="NON-LTR RETROLELEMENT REVERSE TRANSCRIPTASE-LIKE PROTEIN-RELATED"/>
    <property type="match status" value="1"/>
</dbReference>
<keyword evidence="4" id="KW-1185">Reference proteome</keyword>
<dbReference type="Gramene" id="evm.model.02.1700">
    <property type="protein sequence ID" value="cds.evm.model.02.1700"/>
    <property type="gene ID" value="evm.TU.02.1700"/>
</dbReference>
<dbReference type="PANTHER" id="PTHR46890:SF48">
    <property type="entry name" value="RNA-DIRECTED DNA POLYMERASE"/>
    <property type="match status" value="1"/>
</dbReference>
<feature type="region of interest" description="Disordered" evidence="1">
    <location>
        <begin position="240"/>
        <end position="270"/>
    </location>
</feature>
<evidence type="ECO:0000313" key="3">
    <source>
        <dbReference type="EnsemblPlants" id="cds.evm.model.02.1700"/>
    </source>
</evidence>
<reference evidence="3" key="1">
    <citation type="submission" date="2018-11" db="EMBL/GenBank/DDBJ databases">
        <authorList>
            <person name="Grassa J C."/>
        </authorList>
    </citation>
    <scope>NUCLEOTIDE SEQUENCE [LARGE SCALE GENOMIC DNA]</scope>
</reference>
<name>A0A803NUP3_CANSA</name>
<evidence type="ECO:0000313" key="4">
    <source>
        <dbReference type="Proteomes" id="UP000596661"/>
    </source>
</evidence>
<protein>
    <recommendedName>
        <fullName evidence="2">RNase H type-1 domain-containing protein</fullName>
    </recommendedName>
</protein>
<dbReference type="InterPro" id="IPR052343">
    <property type="entry name" value="Retrotransposon-Effector_Assoc"/>
</dbReference>
<evidence type="ECO:0000259" key="2">
    <source>
        <dbReference type="Pfam" id="PF13456"/>
    </source>
</evidence>
<reference evidence="3" key="2">
    <citation type="submission" date="2021-03" db="UniProtKB">
        <authorList>
            <consortium name="EnsemblPlants"/>
        </authorList>
    </citation>
    <scope>IDENTIFICATION</scope>
</reference>
<dbReference type="EnsemblPlants" id="evm.model.02.1700">
    <property type="protein sequence ID" value="cds.evm.model.02.1700"/>
    <property type="gene ID" value="evm.TU.02.1700"/>
</dbReference>
<sequence length="738" mass="82157">MSQELALVSLFTAICWNSTSLPSGNMGTIFRLRVMFDVAQPSLAYPFTSRYQQLFVLELKYENLPDICFFCGRMGHSYNKGCMDYMKACDEAPFPPELSALFVAPLEIMPPSFPTYDSQDINPSHGQTQQVGLFKSGPSTLPQNFPQWNQPDPTNNTPTHNHPHNPPETITPTYTALMNATMSNSSVQKASPTPTPNQAITSQHSSGSNSTSSKHCHVPLPENIPLLDTSKRLEAMNLTYQPGIATPSRSKASRKRNKPDSKDKFKRQTEKDFLEEIEKPFSAFLIKPPHPDGFNSNFYKVNWSSHKNDILKAAANFLNENGDITPLNTTLITLIPKAKQPTTLYEYRPIGLCNTIYKVISKTIANRLKLVLNNLISPNQSAFLPDRLISDNIIIAQEVAHSIKLKTRGKKVGWRSNLIWPKLLTEWNGHLLMLSFKNSNSLPTLPIWCSPASPRLLSNSILMVSPLFRFKERDKSLPALKSPEGPTISHLLFADDSFLFCQASINSCNAIKEVLEVITLVSLLLPLRTSLLPPPLRLGGNPFGIFSIPPRNKALKGLPCDQTHAITSLAQSFLADYNAPSSASSFIGPTAQPPRLLQLDSLPMVSSSSMLMHRFLRMVEKWVLVELSETVKVWLWAARQILTTTWGPIATLEAVALLSNSLVHRHFLVQVIETDCKSITDALHHHKEDLSVFSDLISQIKETLSLFPAARIAHIKRNANSLADKLAHWASGLDEVAC</sequence>
<dbReference type="GO" id="GO:0003676">
    <property type="term" value="F:nucleic acid binding"/>
    <property type="evidence" value="ECO:0007669"/>
    <property type="project" value="InterPro"/>
</dbReference>
<dbReference type="Proteomes" id="UP000596661">
    <property type="component" value="Chromosome 2"/>
</dbReference>
<feature type="compositionally biased region" description="Polar residues" evidence="1">
    <location>
        <begin position="116"/>
        <end position="152"/>
    </location>
</feature>
<feature type="domain" description="RNase H type-1" evidence="2">
    <location>
        <begin position="671"/>
        <end position="730"/>
    </location>
</feature>
<feature type="compositionally biased region" description="Basic and acidic residues" evidence="1">
    <location>
        <begin position="258"/>
        <end position="270"/>
    </location>
</feature>
<organism evidence="3 4">
    <name type="scientific">Cannabis sativa</name>
    <name type="common">Hemp</name>
    <name type="synonym">Marijuana</name>
    <dbReference type="NCBI Taxonomy" id="3483"/>
    <lineage>
        <taxon>Eukaryota</taxon>
        <taxon>Viridiplantae</taxon>
        <taxon>Streptophyta</taxon>
        <taxon>Embryophyta</taxon>
        <taxon>Tracheophyta</taxon>
        <taxon>Spermatophyta</taxon>
        <taxon>Magnoliopsida</taxon>
        <taxon>eudicotyledons</taxon>
        <taxon>Gunneridae</taxon>
        <taxon>Pentapetalae</taxon>
        <taxon>rosids</taxon>
        <taxon>fabids</taxon>
        <taxon>Rosales</taxon>
        <taxon>Cannabaceae</taxon>
        <taxon>Cannabis</taxon>
    </lineage>
</organism>
<feature type="compositionally biased region" description="Low complexity" evidence="1">
    <location>
        <begin position="202"/>
        <end position="213"/>
    </location>
</feature>
<dbReference type="Pfam" id="PF13456">
    <property type="entry name" value="RVT_3"/>
    <property type="match status" value="1"/>
</dbReference>
<evidence type="ECO:0000256" key="1">
    <source>
        <dbReference type="SAM" id="MobiDB-lite"/>
    </source>
</evidence>
<dbReference type="EMBL" id="UZAU01000215">
    <property type="status" value="NOT_ANNOTATED_CDS"/>
    <property type="molecule type" value="Genomic_DNA"/>
</dbReference>
<dbReference type="GO" id="GO:0004523">
    <property type="term" value="F:RNA-DNA hybrid ribonuclease activity"/>
    <property type="evidence" value="ECO:0007669"/>
    <property type="project" value="InterPro"/>
</dbReference>
<dbReference type="InterPro" id="IPR002156">
    <property type="entry name" value="RNaseH_domain"/>
</dbReference>
<dbReference type="AlphaFoldDB" id="A0A803NUP3"/>
<feature type="compositionally biased region" description="Polar residues" evidence="1">
    <location>
        <begin position="174"/>
        <end position="201"/>
    </location>
</feature>